<keyword evidence="2" id="KW-1185">Reference proteome</keyword>
<protein>
    <submittedName>
        <fullName evidence="1">Uncharacterized protein</fullName>
    </submittedName>
</protein>
<evidence type="ECO:0000313" key="1">
    <source>
        <dbReference type="EMBL" id="MDH6181365.1"/>
    </source>
</evidence>
<dbReference type="Proteomes" id="UP001160142">
    <property type="component" value="Unassembled WGS sequence"/>
</dbReference>
<comment type="caution">
    <text evidence="1">The sequence shown here is derived from an EMBL/GenBank/DDBJ whole genome shotgun (WGS) entry which is preliminary data.</text>
</comment>
<evidence type="ECO:0000313" key="2">
    <source>
        <dbReference type="Proteomes" id="UP001160142"/>
    </source>
</evidence>
<dbReference type="RefSeq" id="WP_322133682.1">
    <property type="nucleotide sequence ID" value="NZ_CP085036.1"/>
</dbReference>
<proteinExistence type="predicted"/>
<accession>A0ABT6KMX8</accession>
<dbReference type="EMBL" id="JARXVQ010000001">
    <property type="protein sequence ID" value="MDH6181365.1"/>
    <property type="molecule type" value="Genomic_DNA"/>
</dbReference>
<gene>
    <name evidence="1" type="ORF">M2152_001547</name>
</gene>
<name>A0ABT6KMX8_9MICO</name>
<organism evidence="1 2">
    <name type="scientific">Antiquaquibacter oligotrophicus</name>
    <dbReference type="NCBI Taxonomy" id="2880260"/>
    <lineage>
        <taxon>Bacteria</taxon>
        <taxon>Bacillati</taxon>
        <taxon>Actinomycetota</taxon>
        <taxon>Actinomycetes</taxon>
        <taxon>Micrococcales</taxon>
        <taxon>Microbacteriaceae</taxon>
        <taxon>Antiquaquibacter</taxon>
    </lineage>
</organism>
<sequence length="304" mass="33608">MCPTNPHEVHPAEFQGINEAFYAEDPSSYFKTRLSLLVALCDSGGATASAIEAGVRYGGISARSAPGTPEELEGFAAIESLSLLHQVTETVMRLFLAHAQHEPCPALKMAKSTNFREFKNRLANIRDEDFPDLLSEARLVFRGDDQFERFKGLKFSKWTEDGEHLIAFLTDSARILLEDSDPYNSFKHGLGIQASHPSITLGAKDDNPFHYDSPAISYLHRSNGSDTSRWSRTTSMISIEANLAMIVVALEELGALWAVGSRRVSSESITVNFMPANRRAKLVANATDRGVLSFRVTQQFPTTH</sequence>
<reference evidence="1 2" key="1">
    <citation type="submission" date="2023-04" db="EMBL/GenBank/DDBJ databases">
        <title>Genome Encyclopedia of Bacteria and Archaea VI: Functional Genomics of Type Strains.</title>
        <authorList>
            <person name="Whitman W."/>
        </authorList>
    </citation>
    <scope>NUCLEOTIDE SEQUENCE [LARGE SCALE GENOMIC DNA]</scope>
    <source>
        <strain evidence="1 2">SG_E_30_P1</strain>
    </source>
</reference>